<dbReference type="VEuPathDB" id="FungiDB:EYZ11_002020"/>
<evidence type="ECO:0000313" key="2">
    <source>
        <dbReference type="EMBL" id="KAA8648493.1"/>
    </source>
</evidence>
<evidence type="ECO:0000313" key="4">
    <source>
        <dbReference type="Proteomes" id="UP000308092"/>
    </source>
</evidence>
<dbReference type="Gene3D" id="3.80.10.10">
    <property type="entry name" value="Ribonuclease Inhibitor"/>
    <property type="match status" value="1"/>
</dbReference>
<gene>
    <name evidence="2" type="ORF">ATNIH1004_004378</name>
    <name evidence="3" type="ORF">EYZ11_002020</name>
</gene>
<comment type="caution">
    <text evidence="3">The sequence shown here is derived from an EMBL/GenBank/DDBJ whole genome shotgun (WGS) entry which is preliminary data.</text>
</comment>
<dbReference type="Pfam" id="PF00646">
    <property type="entry name" value="F-box"/>
    <property type="match status" value="1"/>
</dbReference>
<keyword evidence="4" id="KW-1185">Reference proteome</keyword>
<dbReference type="InterPro" id="IPR036047">
    <property type="entry name" value="F-box-like_dom_sf"/>
</dbReference>
<dbReference type="Proteomes" id="UP000324241">
    <property type="component" value="Unassembled WGS sequence"/>
</dbReference>
<evidence type="ECO:0000259" key="1">
    <source>
        <dbReference type="PROSITE" id="PS50181"/>
    </source>
</evidence>
<dbReference type="InterPro" id="IPR032675">
    <property type="entry name" value="LRR_dom_sf"/>
</dbReference>
<sequence length="484" mass="55947">MGGTQSTESPRESSLSKLPNDCWMHVLDQLSLEDTLSVLLTCKSLGAIAKPFVYRKIDWKWTETPLRRALQLLRLIFKNQEIASYVHHVHLLSSSRKEPWSDIASDMDWKDGIKEYEDVVEQTIDLVQRAQFSDMCEWTSALRDGNFYAFVSILLSQLGNLKSLRLDYSFIWCGGYPGRMLKQALLSPNGVLSRFEHLRVVDYGGNVPMPEESGIHIEPKLGGFPASYNQDQFMAWFCLPTVQHLAIWLRDTKKLEDIEFNLDRLQTLVLSRVTVSGKDVRFILSKVRNLKNLHVGMAYQHPTQIALADGHFLVEGLLSVSHTLERLSLGVEYYPFNLGDREWDQEDDRLLKPFLNILKKFPKLRVAEIPVPILCGWDKDCAPDLNTLLPETLCELHLRDDLSGMFDYEWDEIDIIEYVRQFVGHCWFSTPMLKHITLRLWIETFSILWPDEEQELRLACQEIGIDLSFVVDDLSLGLWVLRDL</sequence>
<dbReference type="RefSeq" id="XP_033427854.1">
    <property type="nucleotide sequence ID" value="XM_033569048.1"/>
</dbReference>
<organism evidence="3 4">
    <name type="scientific">Aspergillus tanneri</name>
    <dbReference type="NCBI Taxonomy" id="1220188"/>
    <lineage>
        <taxon>Eukaryota</taxon>
        <taxon>Fungi</taxon>
        <taxon>Dikarya</taxon>
        <taxon>Ascomycota</taxon>
        <taxon>Pezizomycotina</taxon>
        <taxon>Eurotiomycetes</taxon>
        <taxon>Eurotiomycetidae</taxon>
        <taxon>Eurotiales</taxon>
        <taxon>Aspergillaceae</taxon>
        <taxon>Aspergillus</taxon>
        <taxon>Aspergillus subgen. Circumdati</taxon>
    </lineage>
</organism>
<reference evidence="2 5" key="2">
    <citation type="submission" date="2019-08" db="EMBL/GenBank/DDBJ databases">
        <title>The genome sequence of a newly discovered highly antifungal drug resistant Aspergillus species, Aspergillus tanneri NIH 1004.</title>
        <authorList>
            <person name="Mounaud S."/>
            <person name="Singh I."/>
            <person name="Joardar V."/>
            <person name="Pakala S."/>
            <person name="Pakala S."/>
            <person name="Venepally P."/>
            <person name="Chung J.K."/>
            <person name="Losada L."/>
            <person name="Nierman W.C."/>
        </authorList>
    </citation>
    <scope>NUCLEOTIDE SEQUENCE [LARGE SCALE GENOMIC DNA]</scope>
    <source>
        <strain evidence="2 5">NIH1004</strain>
    </source>
</reference>
<dbReference type="AlphaFoldDB" id="A0A4S3JRY7"/>
<dbReference type="SUPFAM" id="SSF52047">
    <property type="entry name" value="RNI-like"/>
    <property type="match status" value="1"/>
</dbReference>
<protein>
    <recommendedName>
        <fullName evidence="1">F-box domain-containing protein</fullName>
    </recommendedName>
</protein>
<dbReference type="EMBL" id="SOSA01000042">
    <property type="protein sequence ID" value="THC98512.1"/>
    <property type="molecule type" value="Genomic_DNA"/>
</dbReference>
<dbReference type="SUPFAM" id="SSF81383">
    <property type="entry name" value="F-box domain"/>
    <property type="match status" value="1"/>
</dbReference>
<dbReference type="Proteomes" id="UP000308092">
    <property type="component" value="Unassembled WGS sequence"/>
</dbReference>
<proteinExistence type="predicted"/>
<dbReference type="InterPro" id="IPR001810">
    <property type="entry name" value="F-box_dom"/>
</dbReference>
<reference evidence="3 4" key="1">
    <citation type="submission" date="2019-03" db="EMBL/GenBank/DDBJ databases">
        <title>The genome sequence of a newly discovered highly antifungal drug resistant Aspergillus species, Aspergillus tanneri NIH 1004.</title>
        <authorList>
            <person name="Mounaud S."/>
            <person name="Singh I."/>
            <person name="Joardar V."/>
            <person name="Pakala S."/>
            <person name="Pakala S."/>
            <person name="Venepally P."/>
            <person name="Hoover J."/>
            <person name="Nierman W."/>
            <person name="Chung J."/>
            <person name="Losada L."/>
        </authorList>
    </citation>
    <scope>NUCLEOTIDE SEQUENCE [LARGE SCALE GENOMIC DNA]</scope>
    <source>
        <strain evidence="3 4">NIH1004</strain>
    </source>
</reference>
<dbReference type="CDD" id="cd09917">
    <property type="entry name" value="F-box_SF"/>
    <property type="match status" value="1"/>
</dbReference>
<dbReference type="PROSITE" id="PS50181">
    <property type="entry name" value="FBOX"/>
    <property type="match status" value="1"/>
</dbReference>
<feature type="domain" description="F-box" evidence="1">
    <location>
        <begin position="12"/>
        <end position="57"/>
    </location>
</feature>
<name>A0A4S3JRY7_9EURO</name>
<evidence type="ECO:0000313" key="3">
    <source>
        <dbReference type="EMBL" id="THC98512.1"/>
    </source>
</evidence>
<dbReference type="EMBL" id="QUQM01000003">
    <property type="protein sequence ID" value="KAA8648493.1"/>
    <property type="molecule type" value="Genomic_DNA"/>
</dbReference>
<accession>A0A4S3JRY7</accession>
<evidence type="ECO:0000313" key="5">
    <source>
        <dbReference type="Proteomes" id="UP000324241"/>
    </source>
</evidence>
<dbReference type="OrthoDB" id="4191831at2759"/>
<dbReference type="GeneID" id="54327080"/>